<dbReference type="KEGG" id="xfs:D934_13865"/>
<protein>
    <submittedName>
        <fullName evidence="1">Uncharacterized protein</fullName>
    </submittedName>
</protein>
<evidence type="ECO:0000313" key="2">
    <source>
        <dbReference type="Proteomes" id="UP000027215"/>
    </source>
</evidence>
<proteinExistence type="predicted"/>
<sequence length="51" mass="5896">MLLAQKLLRMPSKDEALTAFYQHYNFIVLPNFKLILFLPLAKISSSQSLNK</sequence>
<dbReference type="HOGENOM" id="CLU_3105498_0_0_6"/>
<organism evidence="1 2">
    <name type="scientific">Xylella fastidiosa subsp. sandyi Ann-1</name>
    <dbReference type="NCBI Taxonomy" id="155920"/>
    <lineage>
        <taxon>Bacteria</taxon>
        <taxon>Pseudomonadati</taxon>
        <taxon>Pseudomonadota</taxon>
        <taxon>Gammaproteobacteria</taxon>
        <taxon>Lysobacterales</taxon>
        <taxon>Lysobacteraceae</taxon>
        <taxon>Xylella</taxon>
    </lineage>
</organism>
<dbReference type="PATRIC" id="fig|155920.8.peg.3279"/>
<geneLocation type="plasmid" evidence="1 2">
    <name>unnamed1</name>
</geneLocation>
<keyword evidence="1" id="KW-0614">Plasmid</keyword>
<gene>
    <name evidence="1" type="ORF">D934_13865</name>
</gene>
<dbReference type="AlphaFoldDB" id="A0A060HFJ7"/>
<name>A0A060HFJ7_XYLFS</name>
<accession>A0A060HFJ7</accession>
<dbReference type="Proteomes" id="UP000027215">
    <property type="component" value="Plasmid unnamed1"/>
</dbReference>
<dbReference type="EMBL" id="CP006697">
    <property type="protein sequence ID" value="AIC11727.1"/>
    <property type="molecule type" value="Genomic_DNA"/>
</dbReference>
<evidence type="ECO:0000313" key="1">
    <source>
        <dbReference type="EMBL" id="AIC11727.1"/>
    </source>
</evidence>
<reference evidence="1 2" key="1">
    <citation type="submission" date="2013-08" db="EMBL/GenBank/DDBJ databases">
        <title>Xylella fastidiosa sandyi ann1 annotation.</title>
        <authorList>
            <person name="Stouthamer R."/>
            <person name="Nunney L."/>
        </authorList>
    </citation>
    <scope>NUCLEOTIDE SEQUENCE [LARGE SCALE GENOMIC DNA]</scope>
    <source>
        <strain evidence="2">ann-1</strain>
        <plasmid evidence="2">Plasmid unnamed1</plasmid>
    </source>
</reference>